<evidence type="ECO:0000313" key="2">
    <source>
        <dbReference type="Proteomes" id="UP001626550"/>
    </source>
</evidence>
<dbReference type="InterPro" id="IPR036616">
    <property type="entry name" value="Poly(ADP-ribose)pol_reg_dom_sf"/>
</dbReference>
<dbReference type="EMBL" id="JBJKFK010006475">
    <property type="protein sequence ID" value="KAL3307796.1"/>
    <property type="molecule type" value="Genomic_DNA"/>
</dbReference>
<accession>A0ABD2PN12</accession>
<dbReference type="SUPFAM" id="SSF47587">
    <property type="entry name" value="Domain of poly(ADP-ribose) polymerase"/>
    <property type="match status" value="1"/>
</dbReference>
<evidence type="ECO:0000313" key="1">
    <source>
        <dbReference type="EMBL" id="KAL3307796.1"/>
    </source>
</evidence>
<dbReference type="AlphaFoldDB" id="A0ABD2PN12"/>
<gene>
    <name evidence="1" type="ORF">Ciccas_013679</name>
</gene>
<organism evidence="1 2">
    <name type="scientific">Cichlidogyrus casuarinus</name>
    <dbReference type="NCBI Taxonomy" id="1844966"/>
    <lineage>
        <taxon>Eukaryota</taxon>
        <taxon>Metazoa</taxon>
        <taxon>Spiralia</taxon>
        <taxon>Lophotrochozoa</taxon>
        <taxon>Platyhelminthes</taxon>
        <taxon>Monogenea</taxon>
        <taxon>Monopisthocotylea</taxon>
        <taxon>Dactylogyridea</taxon>
        <taxon>Ancyrocephalidae</taxon>
        <taxon>Cichlidogyrus</taxon>
    </lineage>
</organism>
<dbReference type="Gene3D" id="1.20.142.10">
    <property type="entry name" value="Poly(ADP-ribose) polymerase, regulatory domain"/>
    <property type="match status" value="1"/>
</dbReference>
<reference evidence="1 2" key="1">
    <citation type="submission" date="2024-11" db="EMBL/GenBank/DDBJ databases">
        <title>Adaptive evolution of stress response genes in parasites aligns with host niche diversity.</title>
        <authorList>
            <person name="Hahn C."/>
            <person name="Resl P."/>
        </authorList>
    </citation>
    <scope>NUCLEOTIDE SEQUENCE [LARGE SCALE GENOMIC DNA]</scope>
    <source>
        <strain evidence="1">EGGRZ-B1_66</strain>
        <tissue evidence="1">Body</tissue>
    </source>
</reference>
<dbReference type="Proteomes" id="UP001626550">
    <property type="component" value="Unassembled WGS sequence"/>
</dbReference>
<name>A0ABD2PN12_9PLAT</name>
<proteinExistence type="predicted"/>
<sequence length="124" mass="14308">MSTEFSSLLKDYPILGARFKHCRSEKILEANPPNPFTWERIDEGLAILCELHDCRDTNRKVNLSNRYHVVIPYSGDTRHRPMINKRKKLNTALKHLNMCAELLSNAGKSLPNRIKCRMSSAELQ</sequence>
<protein>
    <submittedName>
        <fullName evidence="1">Uncharacterized protein</fullName>
    </submittedName>
</protein>
<comment type="caution">
    <text evidence="1">The sequence shown here is derived from an EMBL/GenBank/DDBJ whole genome shotgun (WGS) entry which is preliminary data.</text>
</comment>
<keyword evidence="2" id="KW-1185">Reference proteome</keyword>